<name>A0ABR7Q805_9FLAO</name>
<dbReference type="EMBL" id="JACGWS010000004">
    <property type="protein sequence ID" value="MBC8754680.1"/>
    <property type="molecule type" value="Genomic_DNA"/>
</dbReference>
<organism evidence="1 2">
    <name type="scientific">Kordia aestuariivivens</name>
    <dbReference type="NCBI Taxonomy" id="2759037"/>
    <lineage>
        <taxon>Bacteria</taxon>
        <taxon>Pseudomonadati</taxon>
        <taxon>Bacteroidota</taxon>
        <taxon>Flavobacteriia</taxon>
        <taxon>Flavobacteriales</taxon>
        <taxon>Flavobacteriaceae</taxon>
        <taxon>Kordia</taxon>
    </lineage>
</organism>
<keyword evidence="2" id="KW-1185">Reference proteome</keyword>
<dbReference type="RefSeq" id="WP_187561730.1">
    <property type="nucleotide sequence ID" value="NZ_JACGWS010000004.1"/>
</dbReference>
<comment type="caution">
    <text evidence="1">The sequence shown here is derived from an EMBL/GenBank/DDBJ whole genome shotgun (WGS) entry which is preliminary data.</text>
</comment>
<reference evidence="1 2" key="1">
    <citation type="submission" date="2020-07" db="EMBL/GenBank/DDBJ databases">
        <title>Description of Kordia aestuariivivens sp. nov., isolated from a tidal flat.</title>
        <authorList>
            <person name="Park S."/>
            <person name="Yoon J.-H."/>
        </authorList>
    </citation>
    <scope>NUCLEOTIDE SEQUENCE [LARGE SCALE GENOMIC DNA]</scope>
    <source>
        <strain evidence="1 2">YSTF-M3</strain>
    </source>
</reference>
<gene>
    <name evidence="1" type="ORF">H2O64_08335</name>
</gene>
<protein>
    <submittedName>
        <fullName evidence="1">Uncharacterized protein</fullName>
    </submittedName>
</protein>
<evidence type="ECO:0000313" key="2">
    <source>
        <dbReference type="Proteomes" id="UP000619238"/>
    </source>
</evidence>
<sequence>MKLKSINKLVTLKIDTADVYGGWDGILATGSGTISGMDYESDIHVDSNGDGKWNSGESVHFYHTTPTINRI</sequence>
<proteinExistence type="predicted"/>
<dbReference type="Proteomes" id="UP000619238">
    <property type="component" value="Unassembled WGS sequence"/>
</dbReference>
<accession>A0ABR7Q805</accession>
<evidence type="ECO:0000313" key="1">
    <source>
        <dbReference type="EMBL" id="MBC8754680.1"/>
    </source>
</evidence>